<accession>A0AAW1TD22</accession>
<dbReference type="Pfam" id="PF08635">
    <property type="entry name" value="ox_reductase_C"/>
    <property type="match status" value="1"/>
</dbReference>
<organism evidence="3 4">
    <name type="scientific">Apatococcus fuscideae</name>
    <dbReference type="NCBI Taxonomy" id="2026836"/>
    <lineage>
        <taxon>Eukaryota</taxon>
        <taxon>Viridiplantae</taxon>
        <taxon>Chlorophyta</taxon>
        <taxon>core chlorophytes</taxon>
        <taxon>Trebouxiophyceae</taxon>
        <taxon>Chlorellales</taxon>
        <taxon>Chlorellaceae</taxon>
        <taxon>Apatococcus</taxon>
    </lineage>
</organism>
<feature type="domain" description="Oxidoreductase putative C-terminal" evidence="2">
    <location>
        <begin position="187"/>
        <end position="327"/>
    </location>
</feature>
<dbReference type="InterPro" id="IPR013944">
    <property type="entry name" value="OxRdtase_put_C"/>
</dbReference>
<dbReference type="InterPro" id="IPR052515">
    <property type="entry name" value="Gfo/Idh/MocA_Oxidoreductase"/>
</dbReference>
<feature type="domain" description="Gfo/Idh/MocA-like oxidoreductase N-terminal" evidence="1">
    <location>
        <begin position="37"/>
        <end position="171"/>
    </location>
</feature>
<dbReference type="Gene3D" id="3.40.50.720">
    <property type="entry name" value="NAD(P)-binding Rossmann-like Domain"/>
    <property type="match status" value="1"/>
</dbReference>
<protein>
    <recommendedName>
        <fullName evidence="5">Oxidoreductase</fullName>
    </recommendedName>
</protein>
<sequence>MHLVGTSPQITPAGRAAADDGLVFDTHKPSKESDATIRVAFIGAGGINFGKPGRPWNHVRAVSSIPGVQVVGIADPDTTLVRERIREKLQGPEADKWQDCEAFTDYHGLIAARNRPEAVIIGVPPFCHGGMGPDNCMELDLARAGIHLFVEKPVSIQSAEEVGRLSDALEECHTHNGSIVVVGYMLRYSAWIDAAKQLLKEAGAIPVAVVARMSAGHSFTAKPAFWDIARSGGPIVEQATHFIDLMRYICGEISADTIHAVALGPNLRLADMAPPPQSEHQVPMERRINRATAATWCFEGGAIGSLFHSIVLEGSRFTAELDIFCDGMHLVIGNPYFEPSLRVRRGRCEDYEQVDVGDGGDMFAEEMRVFIQAARTGERSLLRSTYSDAARSYQCTKWVTSASIQTPKSASTAATPWITSNSHADAAISKAADLTPASI</sequence>
<dbReference type="Pfam" id="PF01408">
    <property type="entry name" value="GFO_IDH_MocA"/>
    <property type="match status" value="1"/>
</dbReference>
<keyword evidence="4" id="KW-1185">Reference proteome</keyword>
<dbReference type="Gene3D" id="3.30.360.10">
    <property type="entry name" value="Dihydrodipicolinate Reductase, domain 2"/>
    <property type="match status" value="1"/>
</dbReference>
<evidence type="ECO:0000313" key="3">
    <source>
        <dbReference type="EMBL" id="KAK9866477.1"/>
    </source>
</evidence>
<gene>
    <name evidence="3" type="ORF">WJX84_008677</name>
</gene>
<evidence type="ECO:0008006" key="5">
    <source>
        <dbReference type="Google" id="ProtNLM"/>
    </source>
</evidence>
<comment type="caution">
    <text evidence="3">The sequence shown here is derived from an EMBL/GenBank/DDBJ whole genome shotgun (WGS) entry which is preliminary data.</text>
</comment>
<evidence type="ECO:0000313" key="4">
    <source>
        <dbReference type="Proteomes" id="UP001485043"/>
    </source>
</evidence>
<dbReference type="GO" id="GO:0000166">
    <property type="term" value="F:nucleotide binding"/>
    <property type="evidence" value="ECO:0007669"/>
    <property type="project" value="InterPro"/>
</dbReference>
<dbReference type="InterPro" id="IPR036291">
    <property type="entry name" value="NAD(P)-bd_dom_sf"/>
</dbReference>
<dbReference type="Proteomes" id="UP001485043">
    <property type="component" value="Unassembled WGS sequence"/>
</dbReference>
<dbReference type="SUPFAM" id="SSF55347">
    <property type="entry name" value="Glyceraldehyde-3-phosphate dehydrogenase-like, C-terminal domain"/>
    <property type="match status" value="1"/>
</dbReference>
<dbReference type="PANTHER" id="PTHR43249">
    <property type="entry name" value="UDP-N-ACETYL-2-AMINO-2-DEOXY-D-GLUCURONATE OXIDASE"/>
    <property type="match status" value="1"/>
</dbReference>
<name>A0AAW1TD22_9CHLO</name>
<dbReference type="SUPFAM" id="SSF51735">
    <property type="entry name" value="NAD(P)-binding Rossmann-fold domains"/>
    <property type="match status" value="1"/>
</dbReference>
<dbReference type="InterPro" id="IPR000683">
    <property type="entry name" value="Gfo/Idh/MocA-like_OxRdtase_N"/>
</dbReference>
<dbReference type="PANTHER" id="PTHR43249:SF1">
    <property type="entry name" value="D-GLUCOSIDE 3-DEHYDROGENASE"/>
    <property type="match status" value="1"/>
</dbReference>
<evidence type="ECO:0000259" key="2">
    <source>
        <dbReference type="Pfam" id="PF08635"/>
    </source>
</evidence>
<reference evidence="3 4" key="1">
    <citation type="journal article" date="2024" name="Nat. Commun.">
        <title>Phylogenomics reveals the evolutionary origins of lichenization in chlorophyte algae.</title>
        <authorList>
            <person name="Puginier C."/>
            <person name="Libourel C."/>
            <person name="Otte J."/>
            <person name="Skaloud P."/>
            <person name="Haon M."/>
            <person name="Grisel S."/>
            <person name="Petersen M."/>
            <person name="Berrin J.G."/>
            <person name="Delaux P.M."/>
            <person name="Dal Grande F."/>
            <person name="Keller J."/>
        </authorList>
    </citation>
    <scope>NUCLEOTIDE SEQUENCE [LARGE SCALE GENOMIC DNA]</scope>
    <source>
        <strain evidence="3 4">SAG 2523</strain>
    </source>
</reference>
<proteinExistence type="predicted"/>
<dbReference type="AlphaFoldDB" id="A0AAW1TD22"/>
<dbReference type="EMBL" id="JALJOV010000159">
    <property type="protein sequence ID" value="KAK9866477.1"/>
    <property type="molecule type" value="Genomic_DNA"/>
</dbReference>
<evidence type="ECO:0000259" key="1">
    <source>
        <dbReference type="Pfam" id="PF01408"/>
    </source>
</evidence>